<protein>
    <submittedName>
        <fullName evidence="10">Pyrrolo-quinoline quinone</fullName>
    </submittedName>
</protein>
<evidence type="ECO:0000256" key="3">
    <source>
        <dbReference type="ARBA" id="ARBA00022729"/>
    </source>
</evidence>
<evidence type="ECO:0000313" key="11">
    <source>
        <dbReference type="Proteomes" id="UP001275084"/>
    </source>
</evidence>
<evidence type="ECO:0000256" key="2">
    <source>
        <dbReference type="ARBA" id="ARBA00022692"/>
    </source>
</evidence>
<name>A0AAJ0MJC9_9PEZI</name>
<sequence length="1580" mass="162885">MEKLLALLLATALWSAVVSSYALTDTLQDADPAQSGYLPNHNMDPNVVGSSSFGILWSQTMSNSQESWFAKPLVFTMDGTEMVITASNMNNVRIHSAKNGTLMVSRQLTPPFLRSDIGCADIPNFIGVTGTPIIDTATNIIYMFAKGYKGGAASGGLANGMYQMYTLQLPTLQDVPGFPITMEGNRADNDPARYFIGGTLLQRPALASQNGVILVAFGGHCDLFNYTGYVAAISKTPGVGVVSLFAMESSPGAPTPQPLDLLVEEGGKAGIWQSGMGLAVDGSRFFAVTGNGQGHANGNIPASGRLPLSTLDECVINFSLSSAGKIGLTDYFEPYDYVNMDAGDRDLGSSGVCLLDSSTFKTATVSRIAVTVGKNSKVYVMNAENLGGFKQGSGGTDGVIQTITASNAVFGGAGSYPLEGGYFYFTPVGDATFAYKFGTDESGAPFFTLAGKTPSFSAGRVGVGQPTITTNKGQAGTGILWITDVNTGLRAFQAVPDANGVLQPINLPATPGINKFQRPVFGDGRVFVTASNKIICLGAPVNLPLICSDPVDFGIVQTGSSGTATVSCTARIAISKVKGCTTASPRFKCDNSTLPTGALTAGATFSFSVSWNITKDALAAVENTSYGTIIPGPEGSVLTLFTTNIPTGYSTSVPISLSGTVVSKDPFLFVSPGQVDFGGLILGAQDAVNGLTASASIQNIGNGTMTLLGMAWRIGNESTSPHNNVTFSGSKATFGLGFSAASFPAPGRVLAAGETIGVPLFFNASTAGSYSISVTIWSDGGIDEVLLSASAGSPAIASIAVSKEGGWDNSVPVTLDFGEVLAGTAFTKQLRICNVGGSVLTITKSKPLISPQLTATNPYGEFLEGQKIAIGSCAYATVAVYAGTVQPNHAAQHIGLVWVLNTDGQDALNPNQEFGVREINTSVTITTRQVGPKMANGVARYQWTGCFKDTPARNLQAQVNTGAQQTTNTNDQCQNLCFAAGYTFAGTQYHQECWCGNTIKFPATYNNDSLNYCTFSCSGDTTESCGGDGGYMSLYADTTKFDIQAFWNSVSGGTTSSSTSSLSTTSVVSTSVTSSGAAITTSGGFTSSSTISIPATSSTASAPISGQWSYLGCYTDNVGGVRSLSSKTTAADTMTLESCAGFCSAYNFFGAEYGRECFCGYTLDTATLKATESDCDIRCAGNSTQICGKGDRLSVYKNAVYYPPPAPLSHVPRAGNYSWSGCYSEATAGRALSLAALANDDMTTGVCATFCNGKGAQFMGVEYGRECYCGDSLGVGSTLQASTSCNIVCRGNSSEYCGAGGRLDFYTFSPVAIVSSISTSSLSSSTSSVSSFVIATSSGSSSAAPSSLTTTLSSSTSRSLTSSSTLSSSPSSTSSTSSSLTTSNLPSSPSSSSAVSSTSPTSVIPSVPASMTSSSSSSASSLSNVVSSAATGPTPTPTNGYYHLGCFSDTSSGHALPLLVANNSMTPELCIAVANSRYSAAPTPTAAARLPYVFIEYHHECYGGTSFDFKGSAVTTLVGTKACTNYCYGSVITLTSNGAVRTTTNLANKCGGGKQFNLYALSTTVAFPTTGGPLTTKTPT</sequence>
<keyword evidence="3 8" id="KW-0732">Signal</keyword>
<dbReference type="PROSITE" id="PS51212">
    <property type="entry name" value="WSC"/>
    <property type="match status" value="4"/>
</dbReference>
<evidence type="ECO:0000256" key="5">
    <source>
        <dbReference type="ARBA" id="ARBA00023136"/>
    </source>
</evidence>
<dbReference type="InterPro" id="IPR002889">
    <property type="entry name" value="WSC_carb-bd"/>
</dbReference>
<keyword evidence="2" id="KW-0812">Transmembrane</keyword>
<organism evidence="10 11">
    <name type="scientific">Lasiosphaeria hispida</name>
    <dbReference type="NCBI Taxonomy" id="260671"/>
    <lineage>
        <taxon>Eukaryota</taxon>
        <taxon>Fungi</taxon>
        <taxon>Dikarya</taxon>
        <taxon>Ascomycota</taxon>
        <taxon>Pezizomycotina</taxon>
        <taxon>Sordariomycetes</taxon>
        <taxon>Sordariomycetidae</taxon>
        <taxon>Sordariales</taxon>
        <taxon>Lasiosphaeriaceae</taxon>
        <taxon>Lasiosphaeria</taxon>
    </lineage>
</organism>
<reference evidence="10" key="1">
    <citation type="journal article" date="2023" name="Mol. Phylogenet. Evol.">
        <title>Genome-scale phylogeny and comparative genomics of the fungal order Sordariales.</title>
        <authorList>
            <person name="Hensen N."/>
            <person name="Bonometti L."/>
            <person name="Westerberg I."/>
            <person name="Brannstrom I.O."/>
            <person name="Guillou S."/>
            <person name="Cros-Aarteil S."/>
            <person name="Calhoun S."/>
            <person name="Haridas S."/>
            <person name="Kuo A."/>
            <person name="Mondo S."/>
            <person name="Pangilinan J."/>
            <person name="Riley R."/>
            <person name="LaButti K."/>
            <person name="Andreopoulos B."/>
            <person name="Lipzen A."/>
            <person name="Chen C."/>
            <person name="Yan M."/>
            <person name="Daum C."/>
            <person name="Ng V."/>
            <person name="Clum A."/>
            <person name="Steindorff A."/>
            <person name="Ohm R.A."/>
            <person name="Martin F."/>
            <person name="Silar P."/>
            <person name="Natvig D.O."/>
            <person name="Lalanne C."/>
            <person name="Gautier V."/>
            <person name="Ament-Velasquez S.L."/>
            <person name="Kruys A."/>
            <person name="Hutchinson M.I."/>
            <person name="Powell A.J."/>
            <person name="Barry K."/>
            <person name="Miller A.N."/>
            <person name="Grigoriev I.V."/>
            <person name="Debuchy R."/>
            <person name="Gladieux P."/>
            <person name="Hiltunen Thoren M."/>
            <person name="Johannesson H."/>
        </authorList>
    </citation>
    <scope>NUCLEOTIDE SEQUENCE</scope>
    <source>
        <strain evidence="10">CBS 955.72</strain>
    </source>
</reference>
<dbReference type="PANTHER" id="PTHR24269">
    <property type="entry name" value="KREMEN PROTEIN"/>
    <property type="match status" value="1"/>
</dbReference>
<dbReference type="GO" id="GO:0005886">
    <property type="term" value="C:plasma membrane"/>
    <property type="evidence" value="ECO:0007669"/>
    <property type="project" value="TreeGrafter"/>
</dbReference>
<accession>A0AAJ0MJC9</accession>
<dbReference type="EMBL" id="JAUIQD010000001">
    <property type="protein sequence ID" value="KAK3362655.1"/>
    <property type="molecule type" value="Genomic_DNA"/>
</dbReference>
<reference evidence="10" key="2">
    <citation type="submission" date="2023-06" db="EMBL/GenBank/DDBJ databases">
        <authorList>
            <consortium name="Lawrence Berkeley National Laboratory"/>
            <person name="Haridas S."/>
            <person name="Hensen N."/>
            <person name="Bonometti L."/>
            <person name="Westerberg I."/>
            <person name="Brannstrom I.O."/>
            <person name="Guillou S."/>
            <person name="Cros-Aarteil S."/>
            <person name="Calhoun S."/>
            <person name="Kuo A."/>
            <person name="Mondo S."/>
            <person name="Pangilinan J."/>
            <person name="Riley R."/>
            <person name="Labutti K."/>
            <person name="Andreopoulos B."/>
            <person name="Lipzen A."/>
            <person name="Chen C."/>
            <person name="Yanf M."/>
            <person name="Daum C."/>
            <person name="Ng V."/>
            <person name="Clum A."/>
            <person name="Steindorff A."/>
            <person name="Ohm R."/>
            <person name="Martin F."/>
            <person name="Silar P."/>
            <person name="Natvig D."/>
            <person name="Lalanne C."/>
            <person name="Gautier V."/>
            <person name="Ament-Velasquez S.L."/>
            <person name="Kruys A."/>
            <person name="Hutchinson M.I."/>
            <person name="Powell A.J."/>
            <person name="Barry K."/>
            <person name="Miller A.N."/>
            <person name="Grigoriev I.V."/>
            <person name="Debuchy R."/>
            <person name="Gladieux P."/>
            <person name="Thoren M.H."/>
            <person name="Johannesson H."/>
        </authorList>
    </citation>
    <scope>NUCLEOTIDE SEQUENCE</scope>
    <source>
        <strain evidence="10">CBS 955.72</strain>
    </source>
</reference>
<gene>
    <name evidence="10" type="ORF">B0T25DRAFT_11773</name>
</gene>
<evidence type="ECO:0000256" key="8">
    <source>
        <dbReference type="SAM" id="SignalP"/>
    </source>
</evidence>
<keyword evidence="11" id="KW-1185">Reference proteome</keyword>
<evidence type="ECO:0000313" key="10">
    <source>
        <dbReference type="EMBL" id="KAK3362655.1"/>
    </source>
</evidence>
<evidence type="ECO:0000256" key="7">
    <source>
        <dbReference type="SAM" id="MobiDB-lite"/>
    </source>
</evidence>
<dbReference type="SMART" id="SM00321">
    <property type="entry name" value="WSC"/>
    <property type="match status" value="3"/>
</dbReference>
<feature type="chain" id="PRO_5042548138" evidence="8">
    <location>
        <begin position="21"/>
        <end position="1580"/>
    </location>
</feature>
<dbReference type="Pfam" id="PF01822">
    <property type="entry name" value="WSC"/>
    <property type="match status" value="3"/>
</dbReference>
<feature type="domain" description="WSC" evidence="9">
    <location>
        <begin position="1440"/>
        <end position="1562"/>
    </location>
</feature>
<feature type="domain" description="WSC" evidence="9">
    <location>
        <begin position="1107"/>
        <end position="1199"/>
    </location>
</feature>
<feature type="domain" description="WSC" evidence="9">
    <location>
        <begin position="940"/>
        <end position="1038"/>
    </location>
</feature>
<comment type="subcellular location">
    <subcellularLocation>
        <location evidence="1">Membrane</location>
        <topology evidence="1">Single-pass membrane protein</topology>
    </subcellularLocation>
</comment>
<feature type="domain" description="WSC" evidence="9">
    <location>
        <begin position="1216"/>
        <end position="1309"/>
    </location>
</feature>
<feature type="region of interest" description="Disordered" evidence="7">
    <location>
        <begin position="1337"/>
        <end position="1400"/>
    </location>
</feature>
<keyword evidence="4" id="KW-1133">Transmembrane helix</keyword>
<dbReference type="Proteomes" id="UP001275084">
    <property type="component" value="Unassembled WGS sequence"/>
</dbReference>
<evidence type="ECO:0000256" key="6">
    <source>
        <dbReference type="ARBA" id="ARBA00023180"/>
    </source>
</evidence>
<evidence type="ECO:0000259" key="9">
    <source>
        <dbReference type="PROSITE" id="PS51212"/>
    </source>
</evidence>
<evidence type="ECO:0000256" key="4">
    <source>
        <dbReference type="ARBA" id="ARBA00022989"/>
    </source>
</evidence>
<evidence type="ECO:0000256" key="1">
    <source>
        <dbReference type="ARBA" id="ARBA00004167"/>
    </source>
</evidence>
<dbReference type="InterPro" id="IPR051836">
    <property type="entry name" value="Kremen_rcpt"/>
</dbReference>
<dbReference type="PANTHER" id="PTHR24269:SF16">
    <property type="entry name" value="PROTEIN SLG1"/>
    <property type="match status" value="1"/>
</dbReference>
<keyword evidence="6" id="KW-0325">Glycoprotein</keyword>
<feature type="signal peptide" evidence="8">
    <location>
        <begin position="1"/>
        <end position="20"/>
    </location>
</feature>
<proteinExistence type="predicted"/>
<comment type="caution">
    <text evidence="10">The sequence shown here is derived from an EMBL/GenBank/DDBJ whole genome shotgun (WGS) entry which is preliminary data.</text>
</comment>
<keyword evidence="5" id="KW-0472">Membrane</keyword>